<feature type="signal peptide" evidence="2">
    <location>
        <begin position="1"/>
        <end position="21"/>
    </location>
</feature>
<protein>
    <submittedName>
        <fullName evidence="3">RxLR-like protein</fullName>
    </submittedName>
</protein>
<evidence type="ECO:0000313" key="3">
    <source>
        <dbReference type="EMBL" id="CEG45197.1"/>
    </source>
</evidence>
<keyword evidence="4" id="KW-1185">Reference proteome</keyword>
<sequence length="425" mass="45924">MSVRLLLALVFAINLHVSSMALSSVNDLDRMKAGNATQSTSTDYGNEERGMAGVEAVTEAGKTRILGFKAPKWWEKFLKQIMPTLRDRVSRFFTFIRKLVFGESKNAKAVKKNSSVKTVEIKSDPPPVVAPVLPKKPPASAPASIPASPPVIAPVPPKKPPAPASVPASPPVVAPVPPKQPPAPVSAPISLESSASNPPPVSLSNRDRYKNLITRLRDGILSSTPVSKEGDVAKSNLQGVVNVLPSLTKSAKKPLESVPKPAEKPLVHVPKSGPDETVSANGDSWSTLLKWDNKQPEKATTLVTKEGDAAESFSQRMTNFFHSWLFESVPKLGRDETVSTKSSLFNWDKKQPEKATTLVTKEGDAVESIENPASFVPRISNQMKSAEKPLPSTDNIIDSKTLRSESQRIPGANPPEMKPNDIEHN</sequence>
<dbReference type="EMBL" id="CCYD01001551">
    <property type="protein sequence ID" value="CEG45197.1"/>
    <property type="molecule type" value="Genomic_DNA"/>
</dbReference>
<accession>A0A0P1AVN9</accession>
<feature type="compositionally biased region" description="Pro residues" evidence="1">
    <location>
        <begin position="124"/>
        <end position="140"/>
    </location>
</feature>
<feature type="region of interest" description="Disordered" evidence="1">
    <location>
        <begin position="111"/>
        <end position="145"/>
    </location>
</feature>
<feature type="chain" id="PRO_5006058969" evidence="2">
    <location>
        <begin position="22"/>
        <end position="425"/>
    </location>
</feature>
<feature type="compositionally biased region" description="Pro residues" evidence="1">
    <location>
        <begin position="157"/>
        <end position="185"/>
    </location>
</feature>
<feature type="region of interest" description="Disordered" evidence="1">
    <location>
        <begin position="157"/>
        <end position="205"/>
    </location>
</feature>
<reference evidence="4" key="1">
    <citation type="submission" date="2014-09" db="EMBL/GenBank/DDBJ databases">
        <authorList>
            <person name="Sharma Rahul"/>
            <person name="Thines Marco"/>
        </authorList>
    </citation>
    <scope>NUCLEOTIDE SEQUENCE [LARGE SCALE GENOMIC DNA]</scope>
</reference>
<proteinExistence type="predicted"/>
<feature type="region of interest" description="Disordered" evidence="1">
    <location>
        <begin position="371"/>
        <end position="425"/>
    </location>
</feature>
<dbReference type="Proteomes" id="UP000054928">
    <property type="component" value="Unassembled WGS sequence"/>
</dbReference>
<name>A0A0P1AVN9_PLAHL</name>
<keyword evidence="2" id="KW-0732">Signal</keyword>
<dbReference type="AlphaFoldDB" id="A0A0P1AVN9"/>
<evidence type="ECO:0000256" key="1">
    <source>
        <dbReference type="SAM" id="MobiDB-lite"/>
    </source>
</evidence>
<evidence type="ECO:0000313" key="4">
    <source>
        <dbReference type="Proteomes" id="UP000054928"/>
    </source>
</evidence>
<dbReference type="GeneID" id="36396567"/>
<evidence type="ECO:0000256" key="2">
    <source>
        <dbReference type="SAM" id="SignalP"/>
    </source>
</evidence>
<dbReference type="RefSeq" id="XP_024581566.1">
    <property type="nucleotide sequence ID" value="XM_024715916.1"/>
</dbReference>
<organism evidence="3 4">
    <name type="scientific">Plasmopara halstedii</name>
    <name type="common">Downy mildew of sunflower</name>
    <dbReference type="NCBI Taxonomy" id="4781"/>
    <lineage>
        <taxon>Eukaryota</taxon>
        <taxon>Sar</taxon>
        <taxon>Stramenopiles</taxon>
        <taxon>Oomycota</taxon>
        <taxon>Peronosporomycetes</taxon>
        <taxon>Peronosporales</taxon>
        <taxon>Peronosporaceae</taxon>
        <taxon>Plasmopara</taxon>
    </lineage>
</organism>